<dbReference type="PANTHER" id="PTHR37984">
    <property type="entry name" value="PROTEIN CBG26694"/>
    <property type="match status" value="1"/>
</dbReference>
<dbReference type="Ensembl" id="ENSOTST00005139934.1">
    <property type="protein sequence ID" value="ENSOTSP00005132539.1"/>
    <property type="gene ID" value="ENSOTSG00005062050.1"/>
</dbReference>
<dbReference type="SUPFAM" id="SSF53098">
    <property type="entry name" value="Ribonuclease H-like"/>
    <property type="match status" value="1"/>
</dbReference>
<protein>
    <recommendedName>
        <fullName evidence="1">Gypsy retrotransposon integrase-like protein 1</fullName>
    </recommendedName>
</protein>
<evidence type="ECO:0000259" key="2">
    <source>
        <dbReference type="PROSITE" id="PS50994"/>
    </source>
</evidence>
<dbReference type="InterPro" id="IPR036397">
    <property type="entry name" value="RNaseH_sf"/>
</dbReference>
<accession>A0AAZ3NMD4</accession>
<dbReference type="PROSITE" id="PS50994">
    <property type="entry name" value="INTEGRASE"/>
    <property type="match status" value="1"/>
</dbReference>
<dbReference type="Proteomes" id="UP000694402">
    <property type="component" value="Unassembled WGS sequence"/>
</dbReference>
<keyword evidence="4" id="KW-1185">Reference proteome</keyword>
<dbReference type="Gene3D" id="1.10.340.70">
    <property type="match status" value="1"/>
</dbReference>
<reference evidence="4" key="1">
    <citation type="journal article" date="2018" name="PLoS ONE">
        <title>Chinook salmon (Oncorhynchus tshawytscha) genome and transcriptome.</title>
        <authorList>
            <person name="Christensen K.A."/>
            <person name="Leong J.S."/>
            <person name="Sakhrani D."/>
            <person name="Biagi C.A."/>
            <person name="Minkley D.R."/>
            <person name="Withler R.E."/>
            <person name="Rondeau E.B."/>
            <person name="Koop B.F."/>
            <person name="Devlin R.H."/>
        </authorList>
    </citation>
    <scope>NUCLEOTIDE SEQUENCE [LARGE SCALE GENOMIC DNA]</scope>
</reference>
<organism evidence="3 4">
    <name type="scientific">Oncorhynchus tshawytscha</name>
    <name type="common">Chinook salmon</name>
    <name type="synonym">Salmo tshawytscha</name>
    <dbReference type="NCBI Taxonomy" id="74940"/>
    <lineage>
        <taxon>Eukaryota</taxon>
        <taxon>Metazoa</taxon>
        <taxon>Chordata</taxon>
        <taxon>Craniata</taxon>
        <taxon>Vertebrata</taxon>
        <taxon>Euteleostomi</taxon>
        <taxon>Actinopterygii</taxon>
        <taxon>Neopterygii</taxon>
        <taxon>Teleostei</taxon>
        <taxon>Protacanthopterygii</taxon>
        <taxon>Salmoniformes</taxon>
        <taxon>Salmonidae</taxon>
        <taxon>Salmoninae</taxon>
        <taxon>Oncorhynchus</taxon>
    </lineage>
</organism>
<dbReference type="InterPro" id="IPR041588">
    <property type="entry name" value="Integrase_H2C2"/>
</dbReference>
<dbReference type="Pfam" id="PF17921">
    <property type="entry name" value="Integrase_H2C2"/>
    <property type="match status" value="1"/>
</dbReference>
<dbReference type="InterPro" id="IPR001584">
    <property type="entry name" value="Integrase_cat-core"/>
</dbReference>
<evidence type="ECO:0000313" key="4">
    <source>
        <dbReference type="Proteomes" id="UP000694402"/>
    </source>
</evidence>
<dbReference type="InterPro" id="IPR012337">
    <property type="entry name" value="RNaseH-like_sf"/>
</dbReference>
<dbReference type="AlphaFoldDB" id="A0AAZ3NMD4"/>
<proteinExistence type="predicted"/>
<gene>
    <name evidence="3" type="primary">SYT8</name>
</gene>
<dbReference type="FunFam" id="3.30.420.10:FF:000032">
    <property type="entry name" value="Retrovirus-related Pol polyprotein from transposon 297-like Protein"/>
    <property type="match status" value="1"/>
</dbReference>
<dbReference type="PANTHER" id="PTHR37984:SF15">
    <property type="entry name" value="INTEGRASE CATALYTIC DOMAIN-CONTAINING PROTEIN"/>
    <property type="match status" value="1"/>
</dbReference>
<name>A0AAZ3NMD4_ONCTS</name>
<dbReference type="Pfam" id="PF00665">
    <property type="entry name" value="rve"/>
    <property type="match status" value="1"/>
</dbReference>
<sequence>MHKWTSHVDAGGDRNAVDQIVILRQNVLSLAHDHQWSGHLGITKTYDRILQHFFWQGLAQFCQTCYTCQITGKPNQVIPPAPLCPIPVIGEPFKHVVVVVGPLPKTKSGNQFLLTIMCMATRYSEAIPLQRITSPVVSKALIKFFTTFGLPKVVQSDQGTNILSKLFKQVLKSLSITHRVASAYHPESQGALEGWHQTLKSMLRKYCLESEKDWDEGVPLVLFAACETVQESLGFSPTELVFGHTVRGPIKVLKEQFLSQELCTGDENVLDYVSRFRERLHQACALAKEALSSSQRSMKGHYDKQAVSHPLQPGDQVLVLLPVPGSSLVGLFLWSLFH</sequence>
<dbReference type="Gene3D" id="3.30.420.10">
    <property type="entry name" value="Ribonuclease H-like superfamily/Ribonuclease H"/>
    <property type="match status" value="1"/>
</dbReference>
<evidence type="ECO:0000313" key="3">
    <source>
        <dbReference type="Ensembl" id="ENSOTSP00005105281.1"/>
    </source>
</evidence>
<dbReference type="GeneTree" id="ENSGT01050000244855"/>
<evidence type="ECO:0000256" key="1">
    <source>
        <dbReference type="ARBA" id="ARBA00039658"/>
    </source>
</evidence>
<dbReference type="InterPro" id="IPR050951">
    <property type="entry name" value="Retrovirus_Pol_polyprotein"/>
</dbReference>
<reference evidence="3" key="2">
    <citation type="submission" date="2025-05" db="UniProtKB">
        <authorList>
            <consortium name="Ensembl"/>
        </authorList>
    </citation>
    <scope>IDENTIFICATION</scope>
</reference>
<dbReference type="GO" id="GO:0003676">
    <property type="term" value="F:nucleic acid binding"/>
    <property type="evidence" value="ECO:0007669"/>
    <property type="project" value="InterPro"/>
</dbReference>
<feature type="domain" description="Integrase catalytic" evidence="2">
    <location>
        <begin position="78"/>
        <end position="245"/>
    </location>
</feature>
<dbReference type="Ensembl" id="ENSOTST00005174838.1">
    <property type="protein sequence ID" value="ENSOTSP00005105281.1"/>
    <property type="gene ID" value="ENSOTSG00005062050.1"/>
</dbReference>
<dbReference type="GO" id="GO:0015074">
    <property type="term" value="P:DNA integration"/>
    <property type="evidence" value="ECO:0007669"/>
    <property type="project" value="InterPro"/>
</dbReference>